<dbReference type="AlphaFoldDB" id="A0A839Y5T9"/>
<evidence type="ECO:0000256" key="1">
    <source>
        <dbReference type="SAM" id="MobiDB-lite"/>
    </source>
</evidence>
<dbReference type="EMBL" id="JACIBU010000001">
    <property type="protein sequence ID" value="MBB3675113.1"/>
    <property type="molecule type" value="Genomic_DNA"/>
</dbReference>
<evidence type="ECO:0000313" key="2">
    <source>
        <dbReference type="EMBL" id="MBB3675113.1"/>
    </source>
</evidence>
<comment type="caution">
    <text evidence="2">The sequence shown here is derived from an EMBL/GenBank/DDBJ whole genome shotgun (WGS) entry which is preliminary data.</text>
</comment>
<protein>
    <submittedName>
        <fullName evidence="2">Uncharacterized protein</fullName>
    </submittedName>
</protein>
<evidence type="ECO:0000313" key="3">
    <source>
        <dbReference type="Proteomes" id="UP000580718"/>
    </source>
</evidence>
<gene>
    <name evidence="2" type="ORF">FHX36_000848</name>
</gene>
<dbReference type="RefSeq" id="WP_181428791.1">
    <property type="nucleotide sequence ID" value="NZ_JACIBU010000001.1"/>
</dbReference>
<feature type="compositionally biased region" description="Basic and acidic residues" evidence="1">
    <location>
        <begin position="10"/>
        <end position="20"/>
    </location>
</feature>
<feature type="region of interest" description="Disordered" evidence="1">
    <location>
        <begin position="1"/>
        <end position="46"/>
    </location>
</feature>
<organism evidence="2 3">
    <name type="scientific">Modestobacter versicolor</name>
    <dbReference type="NCBI Taxonomy" id="429133"/>
    <lineage>
        <taxon>Bacteria</taxon>
        <taxon>Bacillati</taxon>
        <taxon>Actinomycetota</taxon>
        <taxon>Actinomycetes</taxon>
        <taxon>Geodermatophilales</taxon>
        <taxon>Geodermatophilaceae</taxon>
        <taxon>Modestobacter</taxon>
    </lineage>
</organism>
<reference evidence="2 3" key="1">
    <citation type="submission" date="2020-08" db="EMBL/GenBank/DDBJ databases">
        <title>Sequencing the genomes of 1000 actinobacteria strains.</title>
        <authorList>
            <person name="Klenk H.-P."/>
        </authorList>
    </citation>
    <scope>NUCLEOTIDE SEQUENCE [LARGE SCALE GENOMIC DNA]</scope>
    <source>
        <strain evidence="2 3">DSM 16678</strain>
    </source>
</reference>
<proteinExistence type="predicted"/>
<name>A0A839Y5T9_9ACTN</name>
<dbReference type="Proteomes" id="UP000580718">
    <property type="component" value="Unassembled WGS sequence"/>
</dbReference>
<accession>A0A839Y5T9</accession>
<sequence length="46" mass="4996">MSEPEQTTDVEQRLAEELPRGRHRAPSEGVPQDLPDGADAEDGHAT</sequence>